<gene>
    <name evidence="1" type="ORF">JFP838_pA0264</name>
</gene>
<dbReference type="AlphaFoldDB" id="A0A140GRM1"/>
<dbReference type="Proteomes" id="UP000070260">
    <property type="component" value="Plasmid pJFP838A"/>
</dbReference>
<dbReference type="EMBL" id="CP013615">
    <property type="protein sequence ID" value="AMN31180.1"/>
    <property type="molecule type" value="Genomic_DNA"/>
</dbReference>
<name>A0A140GRM1_CLOPF</name>
<evidence type="ECO:0000313" key="2">
    <source>
        <dbReference type="Proteomes" id="UP000070260"/>
    </source>
</evidence>
<evidence type="ECO:0000313" key="1">
    <source>
        <dbReference type="EMBL" id="AMN31180.1"/>
    </source>
</evidence>
<accession>A0A140GRM1</accession>
<sequence length="203" mass="23638">MGFLFFLGLILLIIFNLYSKFKKYKRLKSIKKVLIKYGISCSIIEHYNLIKEIDSLLTSTTKISEKQVLSYMSSLLANKIRNTYNSALNSMKKKYPKEVKDFEPINNMNLQILLQETFMFNNLEISIEVATTVFELLKILDFNYKLFNNSIEIQYGLNILNSTNSFKNYLVCIADISNKISPSEFINKLNYKVEACKTLKENI</sequence>
<keyword evidence="1" id="KW-0614">Plasmid</keyword>
<reference evidence="1 2" key="1">
    <citation type="journal article" date="2016" name="PLoS ONE">
        <title>Plasmid Characterization and Chromosome Analysis of Two netF+ Clostridium perfringens Isolates Associated with Foal and Canine Necrotizing Enteritis.</title>
        <authorList>
            <person name="Mehdizadeh Gohari I."/>
            <person name="Kropinski A.M."/>
            <person name="Weese S.J."/>
            <person name="Parreira V.R."/>
            <person name="Whitehead A.E."/>
            <person name="Boerlin P."/>
            <person name="Prescott J.F."/>
        </authorList>
    </citation>
    <scope>NUCLEOTIDE SEQUENCE [LARGE SCALE GENOMIC DNA]</scope>
    <source>
        <strain evidence="1 2">JP838</strain>
        <plasmid evidence="2">Plasmid pJFP838A</plasmid>
    </source>
</reference>
<dbReference type="PATRIC" id="fig|1502.177.peg.3472"/>
<proteinExistence type="predicted"/>
<dbReference type="RefSeq" id="WP_061429772.1">
    <property type="nucleotide sequence ID" value="NZ_JADNGM010000106.1"/>
</dbReference>
<organism evidence="1 2">
    <name type="scientific">Clostridium perfringens</name>
    <dbReference type="NCBI Taxonomy" id="1502"/>
    <lineage>
        <taxon>Bacteria</taxon>
        <taxon>Bacillati</taxon>
        <taxon>Bacillota</taxon>
        <taxon>Clostridia</taxon>
        <taxon>Eubacteriales</taxon>
        <taxon>Clostridiaceae</taxon>
        <taxon>Clostridium</taxon>
    </lineage>
</organism>
<protein>
    <submittedName>
        <fullName evidence="1">Uncharacterized protein</fullName>
    </submittedName>
</protein>
<geneLocation type="plasmid" evidence="1 2">
    <name>pJFP838A</name>
</geneLocation>